<organism evidence="6 7">
    <name type="scientific">Plantimonas leprariae</name>
    <dbReference type="NCBI Taxonomy" id="2615207"/>
    <lineage>
        <taxon>Bacteria</taxon>
        <taxon>Pseudomonadati</taxon>
        <taxon>Pseudomonadota</taxon>
        <taxon>Alphaproteobacteria</taxon>
        <taxon>Hyphomicrobiales</taxon>
        <taxon>Aurantimonadaceae</taxon>
        <taxon>Plantimonas</taxon>
    </lineage>
</organism>
<dbReference type="AlphaFoldDB" id="A0A7V7PSW0"/>
<dbReference type="Proteomes" id="UP000432089">
    <property type="component" value="Unassembled WGS sequence"/>
</dbReference>
<evidence type="ECO:0000256" key="2">
    <source>
        <dbReference type="ARBA" id="ARBA00022670"/>
    </source>
</evidence>
<dbReference type="PANTHER" id="PTHR47053:SF1">
    <property type="entry name" value="MUREIN DD-ENDOPEPTIDASE MEPH-RELATED"/>
    <property type="match status" value="1"/>
</dbReference>
<dbReference type="PROSITE" id="PS51935">
    <property type="entry name" value="NLPC_P60"/>
    <property type="match status" value="1"/>
</dbReference>
<dbReference type="InterPro" id="IPR051202">
    <property type="entry name" value="Peptidase_C40"/>
</dbReference>
<evidence type="ECO:0000313" key="7">
    <source>
        <dbReference type="Proteomes" id="UP000432089"/>
    </source>
</evidence>
<comment type="caution">
    <text evidence="6">The sequence shown here is derived from an EMBL/GenBank/DDBJ whole genome shotgun (WGS) entry which is preliminary data.</text>
</comment>
<evidence type="ECO:0000256" key="4">
    <source>
        <dbReference type="ARBA" id="ARBA00022807"/>
    </source>
</evidence>
<dbReference type="GO" id="GO:0008234">
    <property type="term" value="F:cysteine-type peptidase activity"/>
    <property type="evidence" value="ECO:0007669"/>
    <property type="project" value="UniProtKB-KW"/>
</dbReference>
<dbReference type="InterPro" id="IPR000064">
    <property type="entry name" value="NLP_P60_dom"/>
</dbReference>
<gene>
    <name evidence="6" type="ORF">F6X38_01005</name>
</gene>
<evidence type="ECO:0000256" key="3">
    <source>
        <dbReference type="ARBA" id="ARBA00022801"/>
    </source>
</evidence>
<evidence type="ECO:0000259" key="5">
    <source>
        <dbReference type="PROSITE" id="PS51935"/>
    </source>
</evidence>
<dbReference type="RefSeq" id="WP_150967671.1">
    <property type="nucleotide sequence ID" value="NZ_VZDO01000001.1"/>
</dbReference>
<name>A0A7V7PSW0_9HYPH</name>
<sequence length="286" mass="30744">MTETLDRRINAYRPDLADARLRGQIEAERFVEGVPMRVERGTAALRREPRAAAMQETEALFGERVHVFETDSDGWSWVQLDADGYVGWMEASALGEAGAAATHRVSAPSTLLFPEPDIKRPSLAILPMGARVAKAGEAEDRNATYAIVEPAGAVVVQHLAAVGDAAPDFVAVAERFVGAPYLWGGRTVAGIDCSGLVQIALAMAGHAAPRDTDMQETALGARIAGIEPLRRGDLVFWRGHVGIMLDGERLIHANAFHMATAVEPLAETVRRYEAKGVAVSSIRRLG</sequence>
<accession>A0A7V7PSW0</accession>
<dbReference type="Gene3D" id="2.30.30.40">
    <property type="entry name" value="SH3 Domains"/>
    <property type="match status" value="1"/>
</dbReference>
<proteinExistence type="inferred from homology"/>
<protein>
    <submittedName>
        <fullName evidence="6">NlpC/P60 family protein</fullName>
    </submittedName>
</protein>
<dbReference type="EMBL" id="VZDO01000001">
    <property type="protein sequence ID" value="KAB0682700.1"/>
    <property type="molecule type" value="Genomic_DNA"/>
</dbReference>
<dbReference type="InterPro" id="IPR041382">
    <property type="entry name" value="SH3_16"/>
</dbReference>
<keyword evidence="7" id="KW-1185">Reference proteome</keyword>
<evidence type="ECO:0000256" key="1">
    <source>
        <dbReference type="ARBA" id="ARBA00007074"/>
    </source>
</evidence>
<dbReference type="Pfam" id="PF18348">
    <property type="entry name" value="SH3_16"/>
    <property type="match status" value="1"/>
</dbReference>
<keyword evidence="3" id="KW-0378">Hydrolase</keyword>
<reference evidence="6 7" key="1">
    <citation type="submission" date="2019-09" db="EMBL/GenBank/DDBJ databases">
        <title>YIM 132180 draft genome.</title>
        <authorList>
            <person name="Zhang K."/>
        </authorList>
    </citation>
    <scope>NUCLEOTIDE SEQUENCE [LARGE SCALE GENOMIC DNA]</scope>
    <source>
        <strain evidence="6 7">YIM 132180</strain>
    </source>
</reference>
<dbReference type="SUPFAM" id="SSF54001">
    <property type="entry name" value="Cysteine proteinases"/>
    <property type="match status" value="1"/>
</dbReference>
<dbReference type="Gene3D" id="3.90.1720.10">
    <property type="entry name" value="endopeptidase domain like (from Nostoc punctiforme)"/>
    <property type="match status" value="1"/>
</dbReference>
<feature type="domain" description="NlpC/P60" evidence="5">
    <location>
        <begin position="163"/>
        <end position="286"/>
    </location>
</feature>
<dbReference type="GO" id="GO:0006508">
    <property type="term" value="P:proteolysis"/>
    <property type="evidence" value="ECO:0007669"/>
    <property type="project" value="UniProtKB-KW"/>
</dbReference>
<dbReference type="Pfam" id="PF00877">
    <property type="entry name" value="NLPC_P60"/>
    <property type="match status" value="1"/>
</dbReference>
<keyword evidence="4" id="KW-0788">Thiol protease</keyword>
<dbReference type="InterPro" id="IPR038765">
    <property type="entry name" value="Papain-like_cys_pep_sf"/>
</dbReference>
<evidence type="ECO:0000313" key="6">
    <source>
        <dbReference type="EMBL" id="KAB0682700.1"/>
    </source>
</evidence>
<comment type="similarity">
    <text evidence="1">Belongs to the peptidase C40 family.</text>
</comment>
<keyword evidence="2" id="KW-0645">Protease</keyword>
<dbReference type="PANTHER" id="PTHR47053">
    <property type="entry name" value="MUREIN DD-ENDOPEPTIDASE MEPH-RELATED"/>
    <property type="match status" value="1"/>
</dbReference>